<accession>A0A2T4Z8D1</accession>
<protein>
    <submittedName>
        <fullName evidence="1">Uncharacterized protein</fullName>
    </submittedName>
</protein>
<dbReference type="Proteomes" id="UP000241639">
    <property type="component" value="Unassembled WGS sequence"/>
</dbReference>
<sequence length="74" mass="8331">MILPVSVLTNHHKRKRGTISGVAPVDLIVERESGVKTEIGTQAHFVIMLSPPLWGLFPLPGYPDEEEYMRSECR</sequence>
<comment type="caution">
    <text evidence="1">The sequence shown here is derived from an EMBL/GenBank/DDBJ whole genome shotgun (WGS) entry which is preliminary data.</text>
</comment>
<gene>
    <name evidence="1" type="ORF">C8J48_0732</name>
</gene>
<dbReference type="EMBL" id="PZZP01000001">
    <property type="protein sequence ID" value="PTM58154.1"/>
    <property type="molecule type" value="Genomic_DNA"/>
</dbReference>
<keyword evidence="2" id="KW-1185">Reference proteome</keyword>
<organism evidence="1 2">
    <name type="scientific">Desmospora activa DSM 45169</name>
    <dbReference type="NCBI Taxonomy" id="1121389"/>
    <lineage>
        <taxon>Bacteria</taxon>
        <taxon>Bacillati</taxon>
        <taxon>Bacillota</taxon>
        <taxon>Bacilli</taxon>
        <taxon>Bacillales</taxon>
        <taxon>Thermoactinomycetaceae</taxon>
        <taxon>Desmospora</taxon>
    </lineage>
</organism>
<name>A0A2T4Z8D1_9BACL</name>
<evidence type="ECO:0000313" key="1">
    <source>
        <dbReference type="EMBL" id="PTM58154.1"/>
    </source>
</evidence>
<reference evidence="1 2" key="1">
    <citation type="submission" date="2018-04" db="EMBL/GenBank/DDBJ databases">
        <title>Genomic Encyclopedia of Archaeal and Bacterial Type Strains, Phase II (KMG-II): from individual species to whole genera.</title>
        <authorList>
            <person name="Goeker M."/>
        </authorList>
    </citation>
    <scope>NUCLEOTIDE SEQUENCE [LARGE SCALE GENOMIC DNA]</scope>
    <source>
        <strain evidence="1 2">DSM 45169</strain>
    </source>
</reference>
<dbReference type="AlphaFoldDB" id="A0A2T4Z8D1"/>
<proteinExistence type="predicted"/>
<evidence type="ECO:0000313" key="2">
    <source>
        <dbReference type="Proteomes" id="UP000241639"/>
    </source>
</evidence>